<evidence type="ECO:0000313" key="7">
    <source>
        <dbReference type="EMBL" id="GEM83830.1"/>
    </source>
</evidence>
<dbReference type="Gene3D" id="1.10.287.310">
    <property type="match status" value="1"/>
</dbReference>
<evidence type="ECO:0000256" key="5">
    <source>
        <dbReference type="HAMAP-Rule" id="MF_00374"/>
    </source>
</evidence>
<keyword evidence="2 5" id="KW-0689">Ribosomal protein</keyword>
<comment type="caution">
    <text evidence="7">The sequence shown here is derived from an EMBL/GenBank/DDBJ whole genome shotgun (WGS) entry which is preliminary data.</text>
</comment>
<evidence type="ECO:0000256" key="3">
    <source>
        <dbReference type="ARBA" id="ARBA00023274"/>
    </source>
</evidence>
<dbReference type="Pfam" id="PF00831">
    <property type="entry name" value="Ribosomal_L29"/>
    <property type="match status" value="1"/>
</dbReference>
<dbReference type="CDD" id="cd00427">
    <property type="entry name" value="Ribosomal_L29_HIP"/>
    <property type="match status" value="1"/>
</dbReference>
<comment type="similarity">
    <text evidence="1 5">Belongs to the universal ribosomal protein uL29 family.</text>
</comment>
<evidence type="ECO:0000256" key="2">
    <source>
        <dbReference type="ARBA" id="ARBA00022980"/>
    </source>
</evidence>
<dbReference type="PANTHER" id="PTHR10916">
    <property type="entry name" value="60S RIBOSOMAL PROTEIN L35/50S RIBOSOMAL PROTEIN L29"/>
    <property type="match status" value="1"/>
</dbReference>
<evidence type="ECO:0000256" key="6">
    <source>
        <dbReference type="SAM" id="MobiDB-lite"/>
    </source>
</evidence>
<feature type="compositionally biased region" description="Low complexity" evidence="6">
    <location>
        <begin position="78"/>
        <end position="94"/>
    </location>
</feature>
<evidence type="ECO:0000256" key="1">
    <source>
        <dbReference type="ARBA" id="ARBA00009254"/>
    </source>
</evidence>
<proteinExistence type="inferred from homology"/>
<dbReference type="GO" id="GO:0003735">
    <property type="term" value="F:structural constituent of ribosome"/>
    <property type="evidence" value="ECO:0007669"/>
    <property type="project" value="InterPro"/>
</dbReference>
<dbReference type="EMBL" id="BJXL01000063">
    <property type="protein sequence ID" value="GEM83830.1"/>
    <property type="molecule type" value="Genomic_DNA"/>
</dbReference>
<dbReference type="GO" id="GO:0006412">
    <property type="term" value="P:translation"/>
    <property type="evidence" value="ECO:0007669"/>
    <property type="project" value="UniProtKB-UniRule"/>
</dbReference>
<protein>
    <recommendedName>
        <fullName evidence="4 5">Large ribosomal subunit protein uL29</fullName>
    </recommendedName>
</protein>
<sequence>MPTTKPSELRKLPVSELQKRIQDTKKELMELRFQSSIGQLDKNHRVAEAKREIARMMTVLGEKARGVEGANEVEAKPTQAGKRTAAKAKAPAQKPRAKKA</sequence>
<accession>A0A511R2I4</accession>
<dbReference type="Proteomes" id="UP000321197">
    <property type="component" value="Unassembled WGS sequence"/>
</dbReference>
<keyword evidence="3 5" id="KW-0687">Ribonucleoprotein</keyword>
<dbReference type="PROSITE" id="PS00579">
    <property type="entry name" value="RIBOSOMAL_L29"/>
    <property type="match status" value="1"/>
</dbReference>
<gene>
    <name evidence="5" type="primary">rpmC</name>
    <name evidence="7" type="ORF">MHY01S_19960</name>
</gene>
<evidence type="ECO:0000256" key="4">
    <source>
        <dbReference type="ARBA" id="ARBA00035204"/>
    </source>
</evidence>
<dbReference type="InterPro" id="IPR001854">
    <property type="entry name" value="Ribosomal_uL29"/>
</dbReference>
<dbReference type="FunFam" id="1.10.287.310:FF:000001">
    <property type="entry name" value="50S ribosomal protein L29"/>
    <property type="match status" value="1"/>
</dbReference>
<dbReference type="PANTHER" id="PTHR10916:SF0">
    <property type="entry name" value="LARGE RIBOSOMAL SUBUNIT PROTEIN UL29C"/>
    <property type="match status" value="1"/>
</dbReference>
<reference evidence="7 8" key="1">
    <citation type="submission" date="2019-07" db="EMBL/GenBank/DDBJ databases">
        <title>Whole genome shotgun sequence of Meiothermus hypogaeus NBRC 106114.</title>
        <authorList>
            <person name="Hosoyama A."/>
            <person name="Uohara A."/>
            <person name="Ohji S."/>
            <person name="Ichikawa N."/>
        </authorList>
    </citation>
    <scope>NUCLEOTIDE SEQUENCE [LARGE SCALE GENOMIC DNA]</scope>
    <source>
        <strain evidence="7 8">NBRC 106114</strain>
    </source>
</reference>
<dbReference type="AlphaFoldDB" id="A0A511R2I4"/>
<dbReference type="HAMAP" id="MF_00374">
    <property type="entry name" value="Ribosomal_uL29"/>
    <property type="match status" value="1"/>
</dbReference>
<dbReference type="InterPro" id="IPR050063">
    <property type="entry name" value="Ribosomal_protein_uL29"/>
</dbReference>
<feature type="region of interest" description="Disordered" evidence="6">
    <location>
        <begin position="66"/>
        <end position="100"/>
    </location>
</feature>
<dbReference type="InterPro" id="IPR018254">
    <property type="entry name" value="Ribosomal_uL29_CS"/>
</dbReference>
<dbReference type="GO" id="GO:0022625">
    <property type="term" value="C:cytosolic large ribosomal subunit"/>
    <property type="evidence" value="ECO:0007669"/>
    <property type="project" value="TreeGrafter"/>
</dbReference>
<dbReference type="InterPro" id="IPR036049">
    <property type="entry name" value="Ribosomal_uL29_sf"/>
</dbReference>
<dbReference type="NCBIfam" id="TIGR00012">
    <property type="entry name" value="L29"/>
    <property type="match status" value="1"/>
</dbReference>
<evidence type="ECO:0000313" key="8">
    <source>
        <dbReference type="Proteomes" id="UP000321197"/>
    </source>
</evidence>
<organism evidence="7 8">
    <name type="scientific">Meiothermus hypogaeus NBRC 106114</name>
    <dbReference type="NCBI Taxonomy" id="1227553"/>
    <lineage>
        <taxon>Bacteria</taxon>
        <taxon>Thermotogati</taxon>
        <taxon>Deinococcota</taxon>
        <taxon>Deinococci</taxon>
        <taxon>Thermales</taxon>
        <taxon>Thermaceae</taxon>
        <taxon>Meiothermus</taxon>
    </lineage>
</organism>
<name>A0A511R2I4_9DEIN</name>
<dbReference type="SUPFAM" id="SSF46561">
    <property type="entry name" value="Ribosomal protein L29 (L29p)"/>
    <property type="match status" value="1"/>
</dbReference>